<dbReference type="EMBL" id="JASPKY010000164">
    <property type="protein sequence ID" value="KAK9729035.1"/>
    <property type="molecule type" value="Genomic_DNA"/>
</dbReference>
<name>A0AAW1L5L7_POPJA</name>
<dbReference type="Proteomes" id="UP001458880">
    <property type="component" value="Unassembled WGS sequence"/>
</dbReference>
<dbReference type="GO" id="GO:0046872">
    <property type="term" value="F:metal ion binding"/>
    <property type="evidence" value="ECO:0007669"/>
    <property type="project" value="UniProtKB-KW"/>
</dbReference>
<dbReference type="Gene3D" id="2.60.120.200">
    <property type="match status" value="1"/>
</dbReference>
<evidence type="ECO:0000256" key="3">
    <source>
        <dbReference type="ARBA" id="ARBA00022837"/>
    </source>
</evidence>
<evidence type="ECO:0000256" key="1">
    <source>
        <dbReference type="ARBA" id="ARBA00001913"/>
    </source>
</evidence>
<evidence type="ECO:0000256" key="5">
    <source>
        <dbReference type="ARBA" id="ARBA00023180"/>
    </source>
</evidence>
<dbReference type="InterPro" id="IPR013320">
    <property type="entry name" value="ConA-like_dom_sf"/>
</dbReference>
<dbReference type="Pfam" id="PF00354">
    <property type="entry name" value="Pentaxin"/>
    <property type="match status" value="1"/>
</dbReference>
<evidence type="ECO:0000256" key="6">
    <source>
        <dbReference type="SAM" id="SignalP"/>
    </source>
</evidence>
<reference evidence="8 9" key="1">
    <citation type="journal article" date="2024" name="BMC Genomics">
        <title>De novo assembly and annotation of Popillia japonica's genome with initial clues to its potential as an invasive pest.</title>
        <authorList>
            <person name="Cucini C."/>
            <person name="Boschi S."/>
            <person name="Funari R."/>
            <person name="Cardaioli E."/>
            <person name="Iannotti N."/>
            <person name="Marturano G."/>
            <person name="Paoli F."/>
            <person name="Bruttini M."/>
            <person name="Carapelli A."/>
            <person name="Frati F."/>
            <person name="Nardi F."/>
        </authorList>
    </citation>
    <scope>NUCLEOTIDE SEQUENCE [LARGE SCALE GENOMIC DNA]</scope>
    <source>
        <strain evidence="8">DMR45628</strain>
    </source>
</reference>
<evidence type="ECO:0000256" key="4">
    <source>
        <dbReference type="ARBA" id="ARBA00023157"/>
    </source>
</evidence>
<dbReference type="AlphaFoldDB" id="A0AAW1L5L7"/>
<keyword evidence="9" id="KW-1185">Reference proteome</keyword>
<protein>
    <submittedName>
        <fullName evidence="8">Pentaxin family</fullName>
    </submittedName>
</protein>
<keyword evidence="2" id="KW-0479">Metal-binding</keyword>
<sequence length="530" mass="59580">MLERNMIFNNIRIIAMLLLSLSALNTEIIDRRQLKQGYLNNAPDTSVLKVTLTQKGYIQFLQYIADVPTISEFTFCIWLKSINLTYSHPLLSYSRRNTERLIRSWVTPGGKSLSLEILENEIFNVPVELAENRWYHICQSWLSLTGAWIVFIDGQAKAIGFNEKMRSVKIPRGGEIVMRSVKIPRGGEIVVGQEYTDFDKGLDDGIEGDIYGFNLVLASASMRSVKIPRGGEIVVGQEYTDFDKGLDDGIEGDIYGFNLVLASASPTVTVSEKPAPPLYLHQTDVGLRRQLHLQAPVLRSKRPLNIYRGSTTQINSHAYDPNYNANLTPPKADGFQITTEPADVPEVLSYFDTNVNVREAKGIFSDLGKGVLNMFNDYESEKPLRLKTSLAELTNTPTQHQVEQFNYGFYAPKHSSYVLQDGYNSRYSQQHQLHSPKRIFPTNNRILHNQKVGLNAKPLGLMLVELSYRILHNQKVGLNAKPLGLMLVELSYGNCALGKGSPVNDKRLLISWTKTPVRVFGGAVGLTRKR</sequence>
<dbReference type="PANTHER" id="PTHR19277">
    <property type="entry name" value="PENTRAXIN"/>
    <property type="match status" value="1"/>
</dbReference>
<feature type="signal peptide" evidence="6">
    <location>
        <begin position="1"/>
        <end position="26"/>
    </location>
</feature>
<organism evidence="8 9">
    <name type="scientific">Popillia japonica</name>
    <name type="common">Japanese beetle</name>
    <dbReference type="NCBI Taxonomy" id="7064"/>
    <lineage>
        <taxon>Eukaryota</taxon>
        <taxon>Metazoa</taxon>
        <taxon>Ecdysozoa</taxon>
        <taxon>Arthropoda</taxon>
        <taxon>Hexapoda</taxon>
        <taxon>Insecta</taxon>
        <taxon>Pterygota</taxon>
        <taxon>Neoptera</taxon>
        <taxon>Endopterygota</taxon>
        <taxon>Coleoptera</taxon>
        <taxon>Polyphaga</taxon>
        <taxon>Scarabaeiformia</taxon>
        <taxon>Scarabaeidae</taxon>
        <taxon>Rutelinae</taxon>
        <taxon>Popillia</taxon>
    </lineage>
</organism>
<dbReference type="PANTHER" id="PTHR19277:SF125">
    <property type="entry name" value="B6"/>
    <property type="match status" value="1"/>
</dbReference>
<gene>
    <name evidence="8" type="ORF">QE152_g16914</name>
</gene>
<feature type="chain" id="PRO_5043508777" evidence="6">
    <location>
        <begin position="27"/>
        <end position="530"/>
    </location>
</feature>
<dbReference type="SUPFAM" id="SSF49899">
    <property type="entry name" value="Concanavalin A-like lectins/glucanases"/>
    <property type="match status" value="1"/>
</dbReference>
<evidence type="ECO:0000313" key="9">
    <source>
        <dbReference type="Proteomes" id="UP001458880"/>
    </source>
</evidence>
<comment type="caution">
    <text evidence="8">The sequence shown here is derived from an EMBL/GenBank/DDBJ whole genome shotgun (WGS) entry which is preliminary data.</text>
</comment>
<evidence type="ECO:0000259" key="7">
    <source>
        <dbReference type="SMART" id="SM00159"/>
    </source>
</evidence>
<dbReference type="InterPro" id="IPR030476">
    <property type="entry name" value="Pentaxin_CS"/>
</dbReference>
<dbReference type="InterPro" id="IPR051360">
    <property type="entry name" value="Neuronal_Pentraxin_Related"/>
</dbReference>
<accession>A0AAW1L5L7</accession>
<proteinExistence type="predicted"/>
<feature type="domain" description="Pentraxin (PTX)" evidence="7">
    <location>
        <begin position="42"/>
        <end position="240"/>
    </location>
</feature>
<keyword evidence="6" id="KW-0732">Signal</keyword>
<evidence type="ECO:0000313" key="8">
    <source>
        <dbReference type="EMBL" id="KAK9729035.1"/>
    </source>
</evidence>
<keyword evidence="5" id="KW-0325">Glycoprotein</keyword>
<keyword evidence="3" id="KW-0106">Calcium</keyword>
<keyword evidence="4" id="KW-1015">Disulfide bond</keyword>
<comment type="cofactor">
    <cofactor evidence="1">
        <name>Ca(2+)</name>
        <dbReference type="ChEBI" id="CHEBI:29108"/>
    </cofactor>
</comment>
<dbReference type="SMART" id="SM00159">
    <property type="entry name" value="PTX"/>
    <property type="match status" value="1"/>
</dbReference>
<evidence type="ECO:0000256" key="2">
    <source>
        <dbReference type="ARBA" id="ARBA00022723"/>
    </source>
</evidence>
<dbReference type="InterPro" id="IPR001759">
    <property type="entry name" value="PTX_dom"/>
</dbReference>
<dbReference type="PROSITE" id="PS00289">
    <property type="entry name" value="PTX_1"/>
    <property type="match status" value="1"/>
</dbReference>